<dbReference type="PANTHER" id="PTHR31286">
    <property type="entry name" value="GLYCINE-RICH CELL WALL STRUCTURAL PROTEIN 1.8-LIKE"/>
    <property type="match status" value="1"/>
</dbReference>
<keyword evidence="5" id="KW-1185">Reference proteome</keyword>
<evidence type="ECO:0000313" key="5">
    <source>
        <dbReference type="Proteomes" id="UP001318860"/>
    </source>
</evidence>
<evidence type="ECO:0000256" key="1">
    <source>
        <dbReference type="PROSITE-ProRule" id="PRU00047"/>
    </source>
</evidence>
<keyword evidence="1" id="KW-0862">Zinc</keyword>
<dbReference type="PANTHER" id="PTHR31286:SF167">
    <property type="entry name" value="OS09G0268800 PROTEIN"/>
    <property type="match status" value="1"/>
</dbReference>
<keyword evidence="1" id="KW-0479">Metal-binding</keyword>
<dbReference type="InterPro" id="IPR001878">
    <property type="entry name" value="Znf_CCHC"/>
</dbReference>
<feature type="compositionally biased region" description="Basic residues" evidence="2">
    <location>
        <begin position="251"/>
        <end position="262"/>
    </location>
</feature>
<dbReference type="PROSITE" id="PS50158">
    <property type="entry name" value="ZF_CCHC"/>
    <property type="match status" value="1"/>
</dbReference>
<accession>A0ABR0WD51</accession>
<evidence type="ECO:0000259" key="3">
    <source>
        <dbReference type="PROSITE" id="PS50158"/>
    </source>
</evidence>
<feature type="domain" description="CCHC-type" evidence="3">
    <location>
        <begin position="72"/>
        <end position="87"/>
    </location>
</feature>
<feature type="compositionally biased region" description="Basic and acidic residues" evidence="2">
    <location>
        <begin position="105"/>
        <end position="118"/>
    </location>
</feature>
<dbReference type="EMBL" id="JABTTQ020000012">
    <property type="protein sequence ID" value="KAK6145372.1"/>
    <property type="molecule type" value="Genomic_DNA"/>
</dbReference>
<feature type="compositionally biased region" description="Low complexity" evidence="2">
    <location>
        <begin position="125"/>
        <end position="139"/>
    </location>
</feature>
<organism evidence="4 5">
    <name type="scientific">Rehmannia glutinosa</name>
    <name type="common">Chinese foxglove</name>
    <dbReference type="NCBI Taxonomy" id="99300"/>
    <lineage>
        <taxon>Eukaryota</taxon>
        <taxon>Viridiplantae</taxon>
        <taxon>Streptophyta</taxon>
        <taxon>Embryophyta</taxon>
        <taxon>Tracheophyta</taxon>
        <taxon>Spermatophyta</taxon>
        <taxon>Magnoliopsida</taxon>
        <taxon>eudicotyledons</taxon>
        <taxon>Gunneridae</taxon>
        <taxon>Pentapetalae</taxon>
        <taxon>asterids</taxon>
        <taxon>lamiids</taxon>
        <taxon>Lamiales</taxon>
        <taxon>Orobanchaceae</taxon>
        <taxon>Rehmannieae</taxon>
        <taxon>Rehmannia</taxon>
    </lineage>
</organism>
<feature type="compositionally biased region" description="Polar residues" evidence="2">
    <location>
        <begin position="237"/>
        <end position="249"/>
    </location>
</feature>
<feature type="region of interest" description="Disordered" evidence="2">
    <location>
        <begin position="102"/>
        <end position="162"/>
    </location>
</feature>
<keyword evidence="1" id="KW-0863">Zinc-finger</keyword>
<name>A0ABR0WD51_REHGL</name>
<gene>
    <name evidence="4" type="ORF">DH2020_022192</name>
</gene>
<proteinExistence type="predicted"/>
<sequence>MNRKALETIGKKIGRILDIDEGESGNFWGRFARIRVQLHIDNPLKKFVSVQAGEEAEDIIILLVYKRLLDYCFACGRIGHTHKECTDENADKENLQFGQWMKAASHTDSRKSSKEPLKGTRSPPSGASSSNRALSISRSEGGNDSKGKYGQTPEAEKIVSSDTGAETNLKIVKIGEERATQRNEKDKQIMAERSLKTPIKGWTNTGVEDQKALVNLGALTQTKEIQLVPQCQEEGGSKSNETNISTGRSPQKWKKRARAKKIVQRDRKPEQLGICNKKRRADETLDMDISPKKLSLQFLDDIEDTIAQTAVVASQSRRAQ</sequence>
<evidence type="ECO:0000313" key="4">
    <source>
        <dbReference type="EMBL" id="KAK6145372.1"/>
    </source>
</evidence>
<dbReference type="InterPro" id="IPR040256">
    <property type="entry name" value="At4g02000-like"/>
</dbReference>
<dbReference type="Proteomes" id="UP001318860">
    <property type="component" value="Unassembled WGS sequence"/>
</dbReference>
<evidence type="ECO:0000256" key="2">
    <source>
        <dbReference type="SAM" id="MobiDB-lite"/>
    </source>
</evidence>
<feature type="region of interest" description="Disordered" evidence="2">
    <location>
        <begin position="233"/>
        <end position="283"/>
    </location>
</feature>
<reference evidence="4 5" key="1">
    <citation type="journal article" date="2021" name="Comput. Struct. Biotechnol. J.">
        <title>De novo genome assembly of the potent medicinal plant Rehmannia glutinosa using nanopore technology.</title>
        <authorList>
            <person name="Ma L."/>
            <person name="Dong C."/>
            <person name="Song C."/>
            <person name="Wang X."/>
            <person name="Zheng X."/>
            <person name="Niu Y."/>
            <person name="Chen S."/>
            <person name="Feng W."/>
        </authorList>
    </citation>
    <scope>NUCLEOTIDE SEQUENCE [LARGE SCALE GENOMIC DNA]</scope>
    <source>
        <strain evidence="4">DH-2019</strain>
    </source>
</reference>
<comment type="caution">
    <text evidence="4">The sequence shown here is derived from an EMBL/GenBank/DDBJ whole genome shotgun (WGS) entry which is preliminary data.</text>
</comment>
<protein>
    <recommendedName>
        <fullName evidence="3">CCHC-type domain-containing protein</fullName>
    </recommendedName>
</protein>